<dbReference type="PANTHER" id="PTHR45138">
    <property type="entry name" value="REGULATORY COMPONENTS OF SENSORY TRANSDUCTION SYSTEM"/>
    <property type="match status" value="1"/>
</dbReference>
<evidence type="ECO:0000256" key="3">
    <source>
        <dbReference type="SAM" id="Phobius"/>
    </source>
</evidence>
<evidence type="ECO:0000256" key="2">
    <source>
        <dbReference type="ARBA" id="ARBA00034247"/>
    </source>
</evidence>
<name>A0A844ZMP2_9SPHN</name>
<dbReference type="EMBL" id="WTYY01000004">
    <property type="protein sequence ID" value="MXO89038.1"/>
    <property type="molecule type" value="Genomic_DNA"/>
</dbReference>
<evidence type="ECO:0000259" key="4">
    <source>
        <dbReference type="PROSITE" id="PS50887"/>
    </source>
</evidence>
<dbReference type="SMART" id="SM00267">
    <property type="entry name" value="GGDEF"/>
    <property type="match status" value="1"/>
</dbReference>
<dbReference type="Proteomes" id="UP000435243">
    <property type="component" value="Unassembled WGS sequence"/>
</dbReference>
<evidence type="ECO:0000256" key="1">
    <source>
        <dbReference type="ARBA" id="ARBA00012528"/>
    </source>
</evidence>
<organism evidence="5 6">
    <name type="scientific">Alteraurantiacibacter aestuarii</name>
    <dbReference type="NCBI Taxonomy" id="650004"/>
    <lineage>
        <taxon>Bacteria</taxon>
        <taxon>Pseudomonadati</taxon>
        <taxon>Pseudomonadota</taxon>
        <taxon>Alphaproteobacteria</taxon>
        <taxon>Sphingomonadales</taxon>
        <taxon>Erythrobacteraceae</taxon>
        <taxon>Alteraurantiacibacter</taxon>
    </lineage>
</organism>
<keyword evidence="3" id="KW-0472">Membrane</keyword>
<dbReference type="InterPro" id="IPR000160">
    <property type="entry name" value="GGDEF_dom"/>
</dbReference>
<dbReference type="CDD" id="cd01949">
    <property type="entry name" value="GGDEF"/>
    <property type="match status" value="1"/>
</dbReference>
<dbReference type="NCBIfam" id="TIGR00254">
    <property type="entry name" value="GGDEF"/>
    <property type="match status" value="1"/>
</dbReference>
<dbReference type="GO" id="GO:0043709">
    <property type="term" value="P:cell adhesion involved in single-species biofilm formation"/>
    <property type="evidence" value="ECO:0007669"/>
    <property type="project" value="TreeGrafter"/>
</dbReference>
<dbReference type="InterPro" id="IPR029787">
    <property type="entry name" value="Nucleotide_cyclase"/>
</dbReference>
<dbReference type="PROSITE" id="PS50887">
    <property type="entry name" value="GGDEF"/>
    <property type="match status" value="1"/>
</dbReference>
<dbReference type="AlphaFoldDB" id="A0A844ZMP2"/>
<reference evidence="5 6" key="1">
    <citation type="submission" date="2019-12" db="EMBL/GenBank/DDBJ databases">
        <title>Genomic-based taxomic classification of the family Erythrobacteraceae.</title>
        <authorList>
            <person name="Xu L."/>
        </authorList>
    </citation>
    <scope>NUCLEOTIDE SEQUENCE [LARGE SCALE GENOMIC DNA]</scope>
    <source>
        <strain evidence="5 6">JCM 16339</strain>
    </source>
</reference>
<comment type="caution">
    <text evidence="5">The sequence shown here is derived from an EMBL/GenBank/DDBJ whole genome shotgun (WGS) entry which is preliminary data.</text>
</comment>
<dbReference type="GO" id="GO:0052621">
    <property type="term" value="F:diguanylate cyclase activity"/>
    <property type="evidence" value="ECO:0007669"/>
    <property type="project" value="UniProtKB-EC"/>
</dbReference>
<feature type="transmembrane region" description="Helical" evidence="3">
    <location>
        <begin position="6"/>
        <end position="25"/>
    </location>
</feature>
<evidence type="ECO:0000313" key="5">
    <source>
        <dbReference type="EMBL" id="MXO89038.1"/>
    </source>
</evidence>
<keyword evidence="3" id="KW-0812">Transmembrane</keyword>
<comment type="catalytic activity">
    <reaction evidence="2">
        <text>2 GTP = 3',3'-c-di-GMP + 2 diphosphate</text>
        <dbReference type="Rhea" id="RHEA:24898"/>
        <dbReference type="ChEBI" id="CHEBI:33019"/>
        <dbReference type="ChEBI" id="CHEBI:37565"/>
        <dbReference type="ChEBI" id="CHEBI:58805"/>
        <dbReference type="EC" id="2.7.7.65"/>
    </reaction>
</comment>
<dbReference type="Gene3D" id="3.30.450.40">
    <property type="match status" value="1"/>
</dbReference>
<keyword evidence="3" id="KW-1133">Transmembrane helix</keyword>
<dbReference type="InterPro" id="IPR029016">
    <property type="entry name" value="GAF-like_dom_sf"/>
</dbReference>
<evidence type="ECO:0000313" key="6">
    <source>
        <dbReference type="Proteomes" id="UP000435243"/>
    </source>
</evidence>
<dbReference type="SUPFAM" id="SSF55073">
    <property type="entry name" value="Nucleotide cyclase"/>
    <property type="match status" value="1"/>
</dbReference>
<protein>
    <recommendedName>
        <fullName evidence="1">diguanylate cyclase</fullName>
        <ecNumber evidence="1">2.7.7.65</ecNumber>
    </recommendedName>
</protein>
<dbReference type="FunFam" id="3.30.70.270:FF:000001">
    <property type="entry name" value="Diguanylate cyclase domain protein"/>
    <property type="match status" value="1"/>
</dbReference>
<accession>A0A844ZMP2</accession>
<dbReference type="InterPro" id="IPR043128">
    <property type="entry name" value="Rev_trsase/Diguanyl_cyclase"/>
</dbReference>
<gene>
    <name evidence="5" type="ORF">GRI32_09830</name>
</gene>
<sequence length="395" mass="42710">MTTVGITQLLLLVGTFTLVAIQFIISRLLGHRSGLQIEQHRYLTIQARKSRQQVEELFAMTDMLQSAENHEDAGAVLEATSRSLLPSFSGALYVFNNSRDRLDLAKCWGHDGEFDPADALLPSNCWALKRGKVHVNDMKAGSLCCTHHVGTDATIEVPMVARGTIHGLLMFGCPADTNGKEQLKDNSRIARALADSMSLALSNIALREKLRTQSLRDPLTGLYNRRYMEDSLERYLSMAERDGDATSAIMIDLDHFKALNDKHGHAKGDAVLRDVAGQLVGGLRPSDVVCRYGGEEILVILPKCSLDEATGRAEFLRAAVEALSGSHGAAISASFGVASVPETSNGPADLVAMADAALYQAKRAGRNCVQAALVREEKKLGSQIVESNSPRLAVG</sequence>
<keyword evidence="6" id="KW-1185">Reference proteome</keyword>
<dbReference type="SUPFAM" id="SSF55781">
    <property type="entry name" value="GAF domain-like"/>
    <property type="match status" value="1"/>
</dbReference>
<dbReference type="RefSeq" id="WP_160591723.1">
    <property type="nucleotide sequence ID" value="NZ_BAAAFP010000003.1"/>
</dbReference>
<dbReference type="GO" id="GO:1902201">
    <property type="term" value="P:negative regulation of bacterial-type flagellum-dependent cell motility"/>
    <property type="evidence" value="ECO:0007669"/>
    <property type="project" value="TreeGrafter"/>
</dbReference>
<proteinExistence type="predicted"/>
<dbReference type="OrthoDB" id="9812260at2"/>
<dbReference type="EC" id="2.7.7.65" evidence="1"/>
<dbReference type="GO" id="GO:0005886">
    <property type="term" value="C:plasma membrane"/>
    <property type="evidence" value="ECO:0007669"/>
    <property type="project" value="TreeGrafter"/>
</dbReference>
<dbReference type="InterPro" id="IPR050469">
    <property type="entry name" value="Diguanylate_Cyclase"/>
</dbReference>
<dbReference type="Pfam" id="PF00990">
    <property type="entry name" value="GGDEF"/>
    <property type="match status" value="1"/>
</dbReference>
<dbReference type="Gene3D" id="3.30.70.270">
    <property type="match status" value="1"/>
</dbReference>
<dbReference type="PANTHER" id="PTHR45138:SF9">
    <property type="entry name" value="DIGUANYLATE CYCLASE DGCM-RELATED"/>
    <property type="match status" value="1"/>
</dbReference>
<feature type="domain" description="GGDEF" evidence="4">
    <location>
        <begin position="244"/>
        <end position="374"/>
    </location>
</feature>